<dbReference type="OrthoDB" id="9808135at2"/>
<evidence type="ECO:0000256" key="8">
    <source>
        <dbReference type="SAM" id="MobiDB-lite"/>
    </source>
</evidence>
<comment type="catalytic activity">
    <reaction evidence="7">
        <text>Na(+)(in) + 2 H(+)(out) = Na(+)(out) + 2 H(+)(in)</text>
        <dbReference type="Rhea" id="RHEA:29251"/>
        <dbReference type="ChEBI" id="CHEBI:15378"/>
        <dbReference type="ChEBI" id="CHEBI:29101"/>
    </reaction>
</comment>
<evidence type="ECO:0000256" key="6">
    <source>
        <dbReference type="ARBA" id="ARBA00023201"/>
    </source>
</evidence>
<feature type="domain" description="Thioredoxin" evidence="9">
    <location>
        <begin position="431"/>
        <end position="578"/>
    </location>
</feature>
<dbReference type="Gene3D" id="3.40.30.10">
    <property type="entry name" value="Glutaredoxin"/>
    <property type="match status" value="1"/>
</dbReference>
<keyword evidence="7" id="KW-0915">Sodium</keyword>
<dbReference type="GO" id="GO:0005886">
    <property type="term" value="C:plasma membrane"/>
    <property type="evidence" value="ECO:0007669"/>
    <property type="project" value="UniProtKB-SubCell"/>
</dbReference>
<protein>
    <recommendedName>
        <fullName evidence="7">Na(+)/H(+) antiporter NhaA</fullName>
    </recommendedName>
    <alternativeName>
        <fullName evidence="7">Sodium/proton antiporter NhaA</fullName>
    </alternativeName>
</protein>
<sequence>MSATSFGASSANVSLGRVARYLRTESGAAVLLVIVTVVALAWANSPLSDAYFELWHLDVGFDFGPLGLHMDLHHWVNDGLMVVFFFLIGLEVRQEFAHGSLRDRSRAGLALIAGVAGVVLPALVYVLLVGLAGGQGLHGWGAVVGTDTAFMLGTLAIVGPRLSGQLRVFLLTLTVVDDFLAVSIIGIVYSEEIWVVPLLIALASLVALWWLGRTRQWRAMPYVLIVIVLWLATLYSGIHASLAGMAAGLLIPAYATQRHGVVAARQLFRDFWQSPSAASARAVDCGLSRGISVNERLHEFLRLPTALLIVPIFALANAGVDVRGGLLAEAFGSPVTWGVIAGLVLGKLLGIGLTTLVAVRLGLGRLPEGVGVGSVFGGAALSGIGFTVSLLIIGLAFGTTSDLGRQATVGVLVSMVFATLLGWLIFKVAAQRWGEKTADLPMVLEPPVDPEIDHIRGPEDAQLTLVEYVDFECAYCAHATGSWDDLRAHFGDDLRYVVRHLPHHPHGPIAARASEAAANQGMFWPWLDFVFTRQHALEREHLIGYAAELGLDVERFIADLDSTAVIERVERDFASAVASGAHATPTFFVEGRRLRGSYDARTVTAALEASRRGTRTQEVPSLAGRTTG</sequence>
<dbReference type="PANTHER" id="PTHR30341:SF0">
    <property type="entry name" value="NA(+)_H(+) ANTIPORTER NHAA"/>
    <property type="match status" value="1"/>
</dbReference>
<feature type="transmembrane region" description="Helical" evidence="7">
    <location>
        <begin position="27"/>
        <end position="45"/>
    </location>
</feature>
<dbReference type="Proteomes" id="UP000443000">
    <property type="component" value="Unassembled WGS sequence"/>
</dbReference>
<dbReference type="Gene3D" id="1.20.1530.10">
    <property type="entry name" value="Na+/H+ antiporter like domain"/>
    <property type="match status" value="1"/>
</dbReference>
<gene>
    <name evidence="7 10" type="primary">nhaA</name>
    <name evidence="11" type="ORF">GHN41_22945</name>
    <name evidence="10" type="ORF">GHN86_22225</name>
</gene>
<keyword evidence="5 7" id="KW-0472">Membrane</keyword>
<dbReference type="AlphaFoldDB" id="A0A6A7Z4N5"/>
<keyword evidence="3 7" id="KW-0812">Transmembrane</keyword>
<dbReference type="HAMAP" id="MF_01844">
    <property type="entry name" value="NhaA"/>
    <property type="match status" value="1"/>
</dbReference>
<dbReference type="GO" id="GO:0006885">
    <property type="term" value="P:regulation of pH"/>
    <property type="evidence" value="ECO:0007669"/>
    <property type="project" value="UniProtKB-UniRule"/>
</dbReference>
<comment type="function">
    <text evidence="7">Na(+)/H(+) antiporter that extrudes sodium in exchange for external protons.</text>
</comment>
<dbReference type="NCBIfam" id="TIGR00773">
    <property type="entry name" value="NhaA"/>
    <property type="match status" value="1"/>
</dbReference>
<feature type="transmembrane region" description="Helical" evidence="7">
    <location>
        <begin position="193"/>
        <end position="212"/>
    </location>
</feature>
<comment type="caution">
    <text evidence="10">The sequence shown here is derived from an EMBL/GenBank/DDBJ whole genome shotgun (WGS) entry which is preliminary data.</text>
</comment>
<feature type="compositionally biased region" description="Polar residues" evidence="8">
    <location>
        <begin position="616"/>
        <end position="628"/>
    </location>
</feature>
<dbReference type="InterPro" id="IPR013766">
    <property type="entry name" value="Thioredoxin_domain"/>
</dbReference>
<dbReference type="RefSeq" id="WP_131700615.1">
    <property type="nucleotide sequence ID" value="NZ_JBITTT010000031.1"/>
</dbReference>
<evidence type="ECO:0000256" key="2">
    <source>
        <dbReference type="ARBA" id="ARBA00022475"/>
    </source>
</evidence>
<dbReference type="GO" id="GO:0015385">
    <property type="term" value="F:sodium:proton antiporter activity"/>
    <property type="evidence" value="ECO:0007669"/>
    <property type="project" value="UniProtKB-UniRule"/>
</dbReference>
<dbReference type="SUPFAM" id="SSF52833">
    <property type="entry name" value="Thioredoxin-like"/>
    <property type="match status" value="1"/>
</dbReference>
<dbReference type="Pfam" id="PF06965">
    <property type="entry name" value="Na_H_antiport_1"/>
    <property type="match status" value="1"/>
</dbReference>
<dbReference type="EMBL" id="WIWC01000062">
    <property type="protein sequence ID" value="MQT82755.1"/>
    <property type="molecule type" value="Genomic_DNA"/>
</dbReference>
<feature type="transmembrane region" description="Helical" evidence="7">
    <location>
        <begin position="375"/>
        <end position="397"/>
    </location>
</feature>
<name>A0A6A7Z4N5_9PSED</name>
<evidence type="ECO:0000256" key="3">
    <source>
        <dbReference type="ARBA" id="ARBA00022692"/>
    </source>
</evidence>
<dbReference type="InterPro" id="IPR004670">
    <property type="entry name" value="NhaA"/>
</dbReference>
<keyword evidence="7" id="KW-0406">Ion transport</keyword>
<dbReference type="InterPro" id="IPR012336">
    <property type="entry name" value="Thioredoxin-like_fold"/>
</dbReference>
<proteinExistence type="inferred from homology"/>
<feature type="transmembrane region" description="Helical" evidence="7">
    <location>
        <begin position="111"/>
        <end position="133"/>
    </location>
</feature>
<evidence type="ECO:0000256" key="7">
    <source>
        <dbReference type="HAMAP-Rule" id="MF_01844"/>
    </source>
</evidence>
<dbReference type="Pfam" id="PF13462">
    <property type="entry name" value="Thioredoxin_4"/>
    <property type="match status" value="1"/>
</dbReference>
<dbReference type="EMBL" id="WIVT01000052">
    <property type="protein sequence ID" value="MQU19276.1"/>
    <property type="molecule type" value="Genomic_DNA"/>
</dbReference>
<organism evidence="10">
    <name type="scientific">Pseudomonas helleri</name>
    <dbReference type="NCBI Taxonomy" id="1608996"/>
    <lineage>
        <taxon>Bacteria</taxon>
        <taxon>Pseudomonadati</taxon>
        <taxon>Pseudomonadota</taxon>
        <taxon>Gammaproteobacteria</taxon>
        <taxon>Pseudomonadales</taxon>
        <taxon>Pseudomonadaceae</taxon>
        <taxon>Pseudomonas</taxon>
    </lineage>
</organism>
<evidence type="ECO:0000256" key="5">
    <source>
        <dbReference type="ARBA" id="ARBA00023136"/>
    </source>
</evidence>
<keyword evidence="6 7" id="KW-0739">Sodium transport</keyword>
<comment type="subcellular location">
    <subcellularLocation>
        <location evidence="1">Cell inner membrane</location>
        <topology evidence="1">Multi-pass membrane protein</topology>
    </subcellularLocation>
    <subcellularLocation>
        <location evidence="7">Cell membrane</location>
        <topology evidence="7">Multi-pass membrane protein</topology>
    </subcellularLocation>
</comment>
<feature type="transmembrane region" description="Helical" evidence="7">
    <location>
        <begin position="219"/>
        <end position="238"/>
    </location>
</feature>
<evidence type="ECO:0000256" key="1">
    <source>
        <dbReference type="ARBA" id="ARBA00004429"/>
    </source>
</evidence>
<keyword evidence="2 7" id="KW-1003">Cell membrane</keyword>
<feature type="region of interest" description="Disordered" evidence="8">
    <location>
        <begin position="609"/>
        <end position="628"/>
    </location>
</feature>
<feature type="transmembrane region" description="Helical" evidence="7">
    <location>
        <begin position="244"/>
        <end position="264"/>
    </location>
</feature>
<evidence type="ECO:0000313" key="11">
    <source>
        <dbReference type="EMBL" id="MQU19276.1"/>
    </source>
</evidence>
<evidence type="ECO:0000313" key="10">
    <source>
        <dbReference type="EMBL" id="MQT82755.1"/>
    </source>
</evidence>
<accession>A0A6A7Z4N5</accession>
<dbReference type="PROSITE" id="PS51352">
    <property type="entry name" value="THIOREDOXIN_2"/>
    <property type="match status" value="1"/>
</dbReference>
<keyword evidence="7" id="KW-0050">Antiport</keyword>
<evidence type="ECO:0000259" key="9">
    <source>
        <dbReference type="PROSITE" id="PS51352"/>
    </source>
</evidence>
<feature type="transmembrane region" description="Helical" evidence="7">
    <location>
        <begin position="409"/>
        <end position="426"/>
    </location>
</feature>
<keyword evidence="4 7" id="KW-1133">Transmembrane helix</keyword>
<evidence type="ECO:0000256" key="4">
    <source>
        <dbReference type="ARBA" id="ARBA00022989"/>
    </source>
</evidence>
<reference evidence="10 12" key="1">
    <citation type="submission" date="2019-10" db="EMBL/GenBank/DDBJ databases">
        <title>Evaluation of single-gene subtyping targets for Pseudomonas.</title>
        <authorList>
            <person name="Reichler S.J."/>
            <person name="Orsi R.H."/>
            <person name="Wiedmann M."/>
            <person name="Martin N.H."/>
            <person name="Murphy S.I."/>
        </authorList>
    </citation>
    <scope>NUCLEOTIDE SEQUENCE</scope>
    <source>
        <strain evidence="11 12">FSL R10-1594</strain>
        <strain evidence="10">FSL R10-2339</strain>
    </source>
</reference>
<feature type="transmembrane region" description="Helical" evidence="7">
    <location>
        <begin position="72"/>
        <end position="90"/>
    </location>
</feature>
<dbReference type="InterPro" id="IPR023171">
    <property type="entry name" value="Na/H_antiporter_dom_sf"/>
</dbReference>
<feature type="transmembrane region" description="Helical" evidence="7">
    <location>
        <begin position="300"/>
        <end position="320"/>
    </location>
</feature>
<feature type="transmembrane region" description="Helical" evidence="7">
    <location>
        <begin position="340"/>
        <end position="363"/>
    </location>
</feature>
<evidence type="ECO:0000313" key="12">
    <source>
        <dbReference type="Proteomes" id="UP000443000"/>
    </source>
</evidence>
<feature type="transmembrane region" description="Helical" evidence="7">
    <location>
        <begin position="139"/>
        <end position="159"/>
    </location>
</feature>
<dbReference type="PANTHER" id="PTHR30341">
    <property type="entry name" value="SODIUM ION/PROTON ANTIPORTER NHAA-RELATED"/>
    <property type="match status" value="1"/>
</dbReference>
<comment type="similarity">
    <text evidence="7">Belongs to the NhaA Na(+)/H(+) (TC 2.A.33) antiporter family.</text>
</comment>
<keyword evidence="7" id="KW-0813">Transport</keyword>
<feature type="transmembrane region" description="Helical" evidence="7">
    <location>
        <begin position="166"/>
        <end position="187"/>
    </location>
</feature>
<dbReference type="InterPro" id="IPR036249">
    <property type="entry name" value="Thioredoxin-like_sf"/>
</dbReference>